<evidence type="ECO:0000313" key="1">
    <source>
        <dbReference type="EMBL" id="KAJ1676094.1"/>
    </source>
</evidence>
<comment type="caution">
    <text evidence="1">The sequence shown here is derived from an EMBL/GenBank/DDBJ whole genome shotgun (WGS) entry which is preliminary data.</text>
</comment>
<name>A0ACC1HHR4_9FUNG</name>
<accession>A0ACC1HHR4</accession>
<sequence>MGKLASLLISHASPIDAQDRGGYTPLHFAACFGRIEIAVLLLNYGASPLVKAHSGATPLDLARSNNHDQICLLLQGRDEYASSAIKSEVLGPPPITEAMATAGSMQGRM</sequence>
<gene>
    <name evidence="1" type="primary">SPT23_3</name>
    <name evidence="1" type="ORF">EV182_008892</name>
</gene>
<dbReference type="EMBL" id="JAMZIH010005005">
    <property type="protein sequence ID" value="KAJ1676094.1"/>
    <property type="molecule type" value="Genomic_DNA"/>
</dbReference>
<feature type="non-terminal residue" evidence="1">
    <location>
        <position position="109"/>
    </location>
</feature>
<evidence type="ECO:0000313" key="2">
    <source>
        <dbReference type="Proteomes" id="UP001145114"/>
    </source>
</evidence>
<dbReference type="Proteomes" id="UP001145114">
    <property type="component" value="Unassembled WGS sequence"/>
</dbReference>
<protein>
    <submittedName>
        <fullName evidence="1">SPT3 Dosage dependent suppressor of Ty-induced promoter mutations-like protein</fullName>
    </submittedName>
</protein>
<keyword evidence="2" id="KW-1185">Reference proteome</keyword>
<reference evidence="1" key="1">
    <citation type="submission" date="2022-06" db="EMBL/GenBank/DDBJ databases">
        <title>Phylogenomic reconstructions and comparative analyses of Kickxellomycotina fungi.</title>
        <authorList>
            <person name="Reynolds N.K."/>
            <person name="Stajich J.E."/>
            <person name="Barry K."/>
            <person name="Grigoriev I.V."/>
            <person name="Crous P."/>
            <person name="Smith M.E."/>
        </authorList>
    </citation>
    <scope>NUCLEOTIDE SEQUENCE</scope>
    <source>
        <strain evidence="1">RSA 2271</strain>
    </source>
</reference>
<proteinExistence type="predicted"/>
<organism evidence="1 2">
    <name type="scientific">Spiromyces aspiralis</name>
    <dbReference type="NCBI Taxonomy" id="68401"/>
    <lineage>
        <taxon>Eukaryota</taxon>
        <taxon>Fungi</taxon>
        <taxon>Fungi incertae sedis</taxon>
        <taxon>Zoopagomycota</taxon>
        <taxon>Kickxellomycotina</taxon>
        <taxon>Kickxellomycetes</taxon>
        <taxon>Kickxellales</taxon>
        <taxon>Kickxellaceae</taxon>
        <taxon>Spiromyces</taxon>
    </lineage>
</organism>